<organism evidence="2 3">
    <name type="scientific">Bacillus timonensis</name>
    <dbReference type="NCBI Taxonomy" id="1033734"/>
    <lineage>
        <taxon>Bacteria</taxon>
        <taxon>Bacillati</taxon>
        <taxon>Bacillota</taxon>
        <taxon>Bacilli</taxon>
        <taxon>Bacillales</taxon>
        <taxon>Bacillaceae</taxon>
        <taxon>Bacillus</taxon>
    </lineage>
</organism>
<sequence length="381" mass="43347">MSNIIVIILVVPMISWVFEHENYIKSIIIYFSRFLKTSTRLYLGIMTITQLISCFLLIASIPVTYHFISDFLNSKYKEAWEYLKSTAILRAFGLITFWSISLPSFAYGVEVLHADLSLTLLNGFLLSFCGILISVFIFHFINNKDNIHLNNEITINLTNDLPSNSIVKKTINEFIVLLISLLGSIVIFYFLLPLSLLIILPLVAIIWTITFFLVKKDIRAFISKLSFFMKKEIPLKAKEVVVFFTAGFVVASLNHTDFDEAIVEVMYQFSEKVSWMNFLFIIPFTLAFLGFIGMPPVASMVLVVGVLQGITLPYPAHLVVLSLATGSLLSILNSPFTTPGLLLSSVNGLSSFKNTFKRNWLFTLIFFTFAQLYIQFLWMTF</sequence>
<feature type="transmembrane region" description="Helical" evidence="1">
    <location>
        <begin position="314"/>
        <end position="332"/>
    </location>
</feature>
<evidence type="ECO:0000313" key="3">
    <source>
        <dbReference type="Proteomes" id="UP000306477"/>
    </source>
</evidence>
<dbReference type="EMBL" id="SLUB01000059">
    <property type="protein sequence ID" value="THE09921.1"/>
    <property type="molecule type" value="Genomic_DNA"/>
</dbReference>
<evidence type="ECO:0000313" key="2">
    <source>
        <dbReference type="EMBL" id="THE09921.1"/>
    </source>
</evidence>
<feature type="transmembrane region" description="Helical" evidence="1">
    <location>
        <begin position="198"/>
        <end position="214"/>
    </location>
</feature>
<feature type="transmembrane region" description="Helical" evidence="1">
    <location>
        <begin position="88"/>
        <end position="108"/>
    </location>
</feature>
<keyword evidence="3" id="KW-1185">Reference proteome</keyword>
<evidence type="ECO:0008006" key="4">
    <source>
        <dbReference type="Google" id="ProtNLM"/>
    </source>
</evidence>
<proteinExistence type="predicted"/>
<feature type="transmembrane region" description="Helical" evidence="1">
    <location>
        <begin position="275"/>
        <end position="307"/>
    </location>
</feature>
<keyword evidence="1" id="KW-1133">Transmembrane helix</keyword>
<feature type="transmembrane region" description="Helical" evidence="1">
    <location>
        <begin position="174"/>
        <end position="192"/>
    </location>
</feature>
<name>A0A4S3PKE2_9BACI</name>
<feature type="transmembrane region" description="Helical" evidence="1">
    <location>
        <begin position="43"/>
        <end position="68"/>
    </location>
</feature>
<dbReference type="AlphaFoldDB" id="A0A4S3PKE2"/>
<reference evidence="2 3" key="1">
    <citation type="journal article" date="2019" name="Indoor Air">
        <title>Impacts of indoor surface finishes on bacterial viability.</title>
        <authorList>
            <person name="Hu J."/>
            <person name="Maamar S.B."/>
            <person name="Glawe A.J."/>
            <person name="Gottel N."/>
            <person name="Gilbert J.A."/>
            <person name="Hartmann E.M."/>
        </authorList>
    </citation>
    <scope>NUCLEOTIDE SEQUENCE [LARGE SCALE GENOMIC DNA]</scope>
    <source>
        <strain evidence="2 3">AF060A6</strain>
    </source>
</reference>
<evidence type="ECO:0000256" key="1">
    <source>
        <dbReference type="SAM" id="Phobius"/>
    </source>
</evidence>
<feature type="transmembrane region" description="Helical" evidence="1">
    <location>
        <begin position="360"/>
        <end position="378"/>
    </location>
</feature>
<gene>
    <name evidence="2" type="ORF">E1I69_20610</name>
</gene>
<dbReference type="Proteomes" id="UP000306477">
    <property type="component" value="Unassembled WGS sequence"/>
</dbReference>
<comment type="caution">
    <text evidence="2">The sequence shown here is derived from an EMBL/GenBank/DDBJ whole genome shotgun (WGS) entry which is preliminary data.</text>
</comment>
<keyword evidence="1" id="KW-0812">Transmembrane</keyword>
<keyword evidence="1" id="KW-0472">Membrane</keyword>
<accession>A0A4S3PKE2</accession>
<dbReference type="RefSeq" id="WP_136381435.1">
    <property type="nucleotide sequence ID" value="NZ_SLUB01000059.1"/>
</dbReference>
<feature type="transmembrane region" description="Helical" evidence="1">
    <location>
        <begin position="120"/>
        <end position="141"/>
    </location>
</feature>
<dbReference type="OrthoDB" id="2813114at2"/>
<protein>
    <recommendedName>
        <fullName evidence="4">Permease</fullName>
    </recommendedName>
</protein>